<evidence type="ECO:0000313" key="4">
    <source>
        <dbReference type="Proteomes" id="UP000261360"/>
    </source>
</evidence>
<dbReference type="Pfam" id="PF00194">
    <property type="entry name" value="Carb_anhydrase"/>
    <property type="match status" value="1"/>
</dbReference>
<dbReference type="SUPFAM" id="SSF51069">
    <property type="entry name" value="Carbonic anhydrase"/>
    <property type="match status" value="1"/>
</dbReference>
<sequence length="105" mass="12571">LEVKLLHHDEDQHQTLNWTIIIIVRRKRKYVPLNEMFNVPLDPLLRDYWVYEGSLTTPPCSENVTWILYRYPLTISQLQVKHEYKLQLFSVRNVLTHVTGKAIKN</sequence>
<protein>
    <recommendedName>
        <fullName evidence="2">Alpha-carbonic anhydrase domain-containing protein</fullName>
    </recommendedName>
</protein>
<dbReference type="InterPro" id="IPR001148">
    <property type="entry name" value="CA_dom"/>
</dbReference>
<dbReference type="InterPro" id="IPR036398">
    <property type="entry name" value="CA_dom_sf"/>
</dbReference>
<dbReference type="AlphaFoldDB" id="A0A3B4WB83"/>
<dbReference type="Ensembl" id="ENSSLDT00000001442.1">
    <property type="protein sequence ID" value="ENSSLDP00000001361.1"/>
    <property type="gene ID" value="ENSSLDG00000001137.1"/>
</dbReference>
<reference evidence="3" key="2">
    <citation type="submission" date="2025-09" db="UniProtKB">
        <authorList>
            <consortium name="Ensembl"/>
        </authorList>
    </citation>
    <scope>IDENTIFICATION</scope>
</reference>
<feature type="domain" description="Alpha-carbonic anhydrase" evidence="2">
    <location>
        <begin position="1"/>
        <end position="105"/>
    </location>
</feature>
<name>A0A3B4WB83_SERLL</name>
<proteinExistence type="inferred from homology"/>
<evidence type="ECO:0000313" key="3">
    <source>
        <dbReference type="Ensembl" id="ENSSLDP00000001361.1"/>
    </source>
</evidence>
<dbReference type="Proteomes" id="UP000261360">
    <property type="component" value="Unplaced"/>
</dbReference>
<dbReference type="Gene3D" id="3.10.200.10">
    <property type="entry name" value="Alpha carbonic anhydrase"/>
    <property type="match status" value="1"/>
</dbReference>
<dbReference type="GO" id="GO:0004089">
    <property type="term" value="F:carbonate dehydratase activity"/>
    <property type="evidence" value="ECO:0007669"/>
    <property type="project" value="InterPro"/>
</dbReference>
<comment type="similarity">
    <text evidence="1">Belongs to the alpha-carbonic anhydrase family.</text>
</comment>
<dbReference type="InterPro" id="IPR023561">
    <property type="entry name" value="Carbonic_anhydrase_a-class"/>
</dbReference>
<dbReference type="PANTHER" id="PTHR18952:SF104">
    <property type="entry name" value="CARBONIC ANHYDRASE-RELATED PROTEIN"/>
    <property type="match status" value="1"/>
</dbReference>
<dbReference type="PANTHER" id="PTHR18952">
    <property type="entry name" value="CARBONIC ANHYDRASE"/>
    <property type="match status" value="1"/>
</dbReference>
<keyword evidence="4" id="KW-1185">Reference proteome</keyword>
<dbReference type="GO" id="GO:0008270">
    <property type="term" value="F:zinc ion binding"/>
    <property type="evidence" value="ECO:0007669"/>
    <property type="project" value="InterPro"/>
</dbReference>
<dbReference type="PROSITE" id="PS51144">
    <property type="entry name" value="ALPHA_CA_2"/>
    <property type="match status" value="1"/>
</dbReference>
<reference evidence="3" key="1">
    <citation type="submission" date="2025-08" db="UniProtKB">
        <authorList>
            <consortium name="Ensembl"/>
        </authorList>
    </citation>
    <scope>IDENTIFICATION</scope>
</reference>
<dbReference type="STRING" id="1841481.ENSSLDP00000001361"/>
<evidence type="ECO:0000259" key="2">
    <source>
        <dbReference type="PROSITE" id="PS51144"/>
    </source>
</evidence>
<accession>A0A3B4WB83</accession>
<evidence type="ECO:0000256" key="1">
    <source>
        <dbReference type="ARBA" id="ARBA00010718"/>
    </source>
</evidence>
<organism evidence="3 4">
    <name type="scientific">Seriola lalandi dorsalis</name>
    <dbReference type="NCBI Taxonomy" id="1841481"/>
    <lineage>
        <taxon>Eukaryota</taxon>
        <taxon>Metazoa</taxon>
        <taxon>Chordata</taxon>
        <taxon>Craniata</taxon>
        <taxon>Vertebrata</taxon>
        <taxon>Euteleostomi</taxon>
        <taxon>Actinopterygii</taxon>
        <taxon>Neopterygii</taxon>
        <taxon>Teleostei</taxon>
        <taxon>Neoteleostei</taxon>
        <taxon>Acanthomorphata</taxon>
        <taxon>Carangaria</taxon>
        <taxon>Carangiformes</taxon>
        <taxon>Carangidae</taxon>
        <taxon>Seriola</taxon>
    </lineage>
</organism>